<sequence>MEQKTVKENKMGNAPVGGLIFRLSVPLMISMLVQSLYNIVDGIFVSRISEDALTATSLAYPAQMLMLAVAVGTGVGVNSLLSRKLGQKNYEEVNQVATEGLMLAVLSSMVFIVLGAAASGTFIRAFTDDSVIADFGVRYLRICMLLCPGIFLATTGERLLQATGNTFLSMMAQIGGAVTNIILDPILIFGLFGLPRMGVPGAALATVIGQWVAAAASLGLNRRMNHEIHFKIKGYRPDGHLILGIYKVGIPSMLMQTMGSLMMVGMNAILTGFASAAVAAFGVYYKLWTFVYMPVSGLAQGLLPIIGYNYGAKNGERVRTAFRLTVTAAMCIMLAGAALFFLIPQRLLGLYAAGDELMAIGTPLIRIMSITFPVAAVSITIGFACSALGNGMVSMLSTCMRQLVLLVPMAGFIASRYGLNYAWYAAWISETVAVLFSIFCFHREYQKKIRPIL</sequence>
<dbReference type="NCBIfam" id="TIGR00797">
    <property type="entry name" value="matE"/>
    <property type="match status" value="1"/>
</dbReference>
<feature type="transmembrane region" description="Helical" evidence="13">
    <location>
        <begin position="167"/>
        <end position="192"/>
    </location>
</feature>
<feature type="transmembrane region" description="Helical" evidence="13">
    <location>
        <begin position="261"/>
        <end position="285"/>
    </location>
</feature>
<evidence type="ECO:0000313" key="14">
    <source>
        <dbReference type="EMBL" id="MEQ2424717.1"/>
    </source>
</evidence>
<name>A0ABV1D2U7_9FIRM</name>
<dbReference type="Pfam" id="PF01554">
    <property type="entry name" value="MatE"/>
    <property type="match status" value="2"/>
</dbReference>
<evidence type="ECO:0000256" key="7">
    <source>
        <dbReference type="ARBA" id="ARBA00022475"/>
    </source>
</evidence>
<keyword evidence="8 13" id="KW-0812">Transmembrane</keyword>
<feature type="transmembrane region" description="Helical" evidence="13">
    <location>
        <begin position="363"/>
        <end position="388"/>
    </location>
</feature>
<protein>
    <recommendedName>
        <fullName evidence="4">Probable multidrug resistance protein NorM</fullName>
    </recommendedName>
    <alternativeName>
        <fullName evidence="12">Multidrug-efflux transporter</fullName>
    </alternativeName>
</protein>
<evidence type="ECO:0000256" key="10">
    <source>
        <dbReference type="ARBA" id="ARBA00023065"/>
    </source>
</evidence>
<dbReference type="Proteomes" id="UP001454086">
    <property type="component" value="Unassembled WGS sequence"/>
</dbReference>
<feature type="transmembrane region" description="Helical" evidence="13">
    <location>
        <begin position="421"/>
        <end position="441"/>
    </location>
</feature>
<keyword evidence="9 13" id="KW-1133">Transmembrane helix</keyword>
<evidence type="ECO:0000313" key="15">
    <source>
        <dbReference type="Proteomes" id="UP001454086"/>
    </source>
</evidence>
<dbReference type="EMBL" id="JBBMFM010000017">
    <property type="protein sequence ID" value="MEQ2424717.1"/>
    <property type="molecule type" value="Genomic_DNA"/>
</dbReference>
<evidence type="ECO:0000256" key="5">
    <source>
        <dbReference type="ARBA" id="ARBA00022448"/>
    </source>
</evidence>
<dbReference type="InterPro" id="IPR002528">
    <property type="entry name" value="MATE_fam"/>
</dbReference>
<keyword evidence="7" id="KW-1003">Cell membrane</keyword>
<feature type="transmembrane region" description="Helical" evidence="13">
    <location>
        <begin position="20"/>
        <end position="40"/>
    </location>
</feature>
<feature type="transmembrane region" description="Helical" evidence="13">
    <location>
        <begin position="395"/>
        <end position="415"/>
    </location>
</feature>
<evidence type="ECO:0000256" key="12">
    <source>
        <dbReference type="ARBA" id="ARBA00031636"/>
    </source>
</evidence>
<reference evidence="14 15" key="1">
    <citation type="submission" date="2024-03" db="EMBL/GenBank/DDBJ databases">
        <title>Human intestinal bacterial collection.</title>
        <authorList>
            <person name="Pauvert C."/>
            <person name="Hitch T.C.A."/>
            <person name="Clavel T."/>
        </authorList>
    </citation>
    <scope>NUCLEOTIDE SEQUENCE [LARGE SCALE GENOMIC DNA]</scope>
    <source>
        <strain evidence="14 15">CLA-SR-H021</strain>
    </source>
</reference>
<feature type="transmembrane region" description="Helical" evidence="13">
    <location>
        <begin position="198"/>
        <end position="220"/>
    </location>
</feature>
<dbReference type="RefSeq" id="WP_008717755.1">
    <property type="nucleotide sequence ID" value="NZ_JBBMFM010000017.1"/>
</dbReference>
<comment type="similarity">
    <text evidence="3">Belongs to the multi antimicrobial extrusion (MATE) (TC 2.A.66.1) family.</text>
</comment>
<accession>A0ABV1D2U7</accession>
<keyword evidence="10" id="KW-0406">Ion transport</keyword>
<evidence type="ECO:0000256" key="13">
    <source>
        <dbReference type="SAM" id="Phobius"/>
    </source>
</evidence>
<evidence type="ECO:0000256" key="1">
    <source>
        <dbReference type="ARBA" id="ARBA00003408"/>
    </source>
</evidence>
<evidence type="ECO:0000256" key="3">
    <source>
        <dbReference type="ARBA" id="ARBA00010199"/>
    </source>
</evidence>
<comment type="caution">
    <text evidence="14">The sequence shown here is derived from an EMBL/GenBank/DDBJ whole genome shotgun (WGS) entry which is preliminary data.</text>
</comment>
<feature type="transmembrane region" description="Helical" evidence="13">
    <location>
        <begin position="291"/>
        <end position="310"/>
    </location>
</feature>
<evidence type="ECO:0000256" key="4">
    <source>
        <dbReference type="ARBA" id="ARBA00020268"/>
    </source>
</evidence>
<feature type="transmembrane region" description="Helical" evidence="13">
    <location>
        <begin position="101"/>
        <end position="123"/>
    </location>
</feature>
<dbReference type="InterPro" id="IPR050222">
    <property type="entry name" value="MATE_MdtK"/>
</dbReference>
<evidence type="ECO:0000256" key="8">
    <source>
        <dbReference type="ARBA" id="ARBA00022692"/>
    </source>
</evidence>
<keyword evidence="11 13" id="KW-0472">Membrane</keyword>
<gene>
    <name evidence="14" type="ORF">WMQ36_07005</name>
</gene>
<dbReference type="PANTHER" id="PTHR43298:SF2">
    <property type="entry name" value="FMN_FAD EXPORTER YEEO-RELATED"/>
    <property type="match status" value="1"/>
</dbReference>
<keyword evidence="5" id="KW-0813">Transport</keyword>
<dbReference type="PANTHER" id="PTHR43298">
    <property type="entry name" value="MULTIDRUG RESISTANCE PROTEIN NORM-RELATED"/>
    <property type="match status" value="1"/>
</dbReference>
<comment type="function">
    <text evidence="1">Multidrug efflux pump.</text>
</comment>
<proteinExistence type="inferred from homology"/>
<feature type="transmembrane region" description="Helical" evidence="13">
    <location>
        <begin position="60"/>
        <end position="81"/>
    </location>
</feature>
<evidence type="ECO:0000256" key="9">
    <source>
        <dbReference type="ARBA" id="ARBA00022989"/>
    </source>
</evidence>
<organism evidence="14 15">
    <name type="scientific">Enterocloster hominis</name>
    <name type="common">ex Hitch et al. 2024</name>
    <dbReference type="NCBI Taxonomy" id="1917870"/>
    <lineage>
        <taxon>Bacteria</taxon>
        <taxon>Bacillati</taxon>
        <taxon>Bacillota</taxon>
        <taxon>Clostridia</taxon>
        <taxon>Lachnospirales</taxon>
        <taxon>Lachnospiraceae</taxon>
        <taxon>Enterocloster</taxon>
    </lineage>
</organism>
<feature type="transmembrane region" description="Helical" evidence="13">
    <location>
        <begin position="322"/>
        <end position="343"/>
    </location>
</feature>
<evidence type="ECO:0000256" key="11">
    <source>
        <dbReference type="ARBA" id="ARBA00023136"/>
    </source>
</evidence>
<evidence type="ECO:0000256" key="2">
    <source>
        <dbReference type="ARBA" id="ARBA00004651"/>
    </source>
</evidence>
<dbReference type="PIRSF" id="PIRSF006603">
    <property type="entry name" value="DinF"/>
    <property type="match status" value="1"/>
</dbReference>
<comment type="subcellular location">
    <subcellularLocation>
        <location evidence="2">Cell membrane</location>
        <topology evidence="2">Multi-pass membrane protein</topology>
    </subcellularLocation>
</comment>
<keyword evidence="15" id="KW-1185">Reference proteome</keyword>
<evidence type="ECO:0000256" key="6">
    <source>
        <dbReference type="ARBA" id="ARBA00022449"/>
    </source>
</evidence>
<feature type="transmembrane region" description="Helical" evidence="13">
    <location>
        <begin position="135"/>
        <end position="155"/>
    </location>
</feature>
<keyword evidence="6" id="KW-0050">Antiport</keyword>
<dbReference type="CDD" id="cd13144">
    <property type="entry name" value="MATE_like_4"/>
    <property type="match status" value="1"/>
</dbReference>
<dbReference type="InterPro" id="IPR048279">
    <property type="entry name" value="MdtK-like"/>
</dbReference>